<evidence type="ECO:0000259" key="11">
    <source>
        <dbReference type="PROSITE" id="PS50089"/>
    </source>
</evidence>
<evidence type="ECO:0000256" key="3">
    <source>
        <dbReference type="ARBA" id="ARBA00022723"/>
    </source>
</evidence>
<evidence type="ECO:0000313" key="12">
    <source>
        <dbReference type="EMBL" id="KAA0050142.1"/>
    </source>
</evidence>
<dbReference type="SMART" id="SM00184">
    <property type="entry name" value="RING"/>
    <property type="match status" value="1"/>
</dbReference>
<keyword evidence="5" id="KW-0862">Zinc</keyword>
<sequence length="119" mass="13407">MFLLFVLLLIIVILCGKQSAKSDGKESLSENLDIKAPIFHYGGDHEDDEQECAICLCEMEEGEKCRKMKTCGHVFHKDCIDRWFTVELHCPLCRTSICVVVDRDGNVMASCSSFSTLLN</sequence>
<dbReference type="EMBL" id="SSTE01011930">
    <property type="protein sequence ID" value="KAA0050142.1"/>
    <property type="molecule type" value="Genomic_DNA"/>
</dbReference>
<reference evidence="14 15" key="1">
    <citation type="submission" date="2019-08" db="EMBL/GenBank/DDBJ databases">
        <title>Draft genome sequences of two oriental melons (Cucumis melo L. var makuwa).</title>
        <authorList>
            <person name="Kwon S.-Y."/>
        </authorList>
    </citation>
    <scope>NUCLEOTIDE SEQUENCE [LARGE SCALE GENOMIC DNA]</scope>
    <source>
        <strain evidence="15">cv. Chang Bougi</strain>
        <strain evidence="14">cv. SW 3</strain>
        <tissue evidence="12">Leaf</tissue>
    </source>
</reference>
<dbReference type="PANTHER" id="PTHR46539">
    <property type="entry name" value="E3 UBIQUITIN-PROTEIN LIGASE ATL42"/>
    <property type="match status" value="1"/>
</dbReference>
<dbReference type="OrthoDB" id="9984778at2759"/>
<keyword evidence="10" id="KW-0732">Signal</keyword>
<dbReference type="GO" id="GO:0016020">
    <property type="term" value="C:membrane"/>
    <property type="evidence" value="ECO:0007669"/>
    <property type="project" value="UniProtKB-SubCell"/>
</dbReference>
<keyword evidence="4 9" id="KW-0863">Zinc-finger</keyword>
<protein>
    <submittedName>
        <fullName evidence="12">RING-H2 finger protein ATL63-like</fullName>
    </submittedName>
</protein>
<dbReference type="AlphaFoldDB" id="A0A5A7U2S7"/>
<evidence type="ECO:0000256" key="9">
    <source>
        <dbReference type="PROSITE-ProRule" id="PRU00175"/>
    </source>
</evidence>
<feature type="domain" description="RING-type" evidence="11">
    <location>
        <begin position="52"/>
        <end position="94"/>
    </location>
</feature>
<dbReference type="SUPFAM" id="SSF57850">
    <property type="entry name" value="RING/U-box"/>
    <property type="match status" value="1"/>
</dbReference>
<keyword evidence="7" id="KW-0472">Membrane</keyword>
<name>A0A5A7U2S7_CUCMM</name>
<keyword evidence="3" id="KW-0479">Metal-binding</keyword>
<proteinExistence type="inferred from homology"/>
<dbReference type="GO" id="GO:0008270">
    <property type="term" value="F:zinc ion binding"/>
    <property type="evidence" value="ECO:0007669"/>
    <property type="project" value="UniProtKB-KW"/>
</dbReference>
<accession>A0A5A7U2S7</accession>
<feature type="signal peptide" evidence="10">
    <location>
        <begin position="1"/>
        <end position="22"/>
    </location>
</feature>
<dbReference type="UniPathway" id="UPA00143"/>
<organism evidence="12 14">
    <name type="scientific">Cucumis melo var. makuwa</name>
    <name type="common">Oriental melon</name>
    <dbReference type="NCBI Taxonomy" id="1194695"/>
    <lineage>
        <taxon>Eukaryota</taxon>
        <taxon>Viridiplantae</taxon>
        <taxon>Streptophyta</taxon>
        <taxon>Embryophyta</taxon>
        <taxon>Tracheophyta</taxon>
        <taxon>Spermatophyta</taxon>
        <taxon>Magnoliopsida</taxon>
        <taxon>eudicotyledons</taxon>
        <taxon>Gunneridae</taxon>
        <taxon>Pentapetalae</taxon>
        <taxon>rosids</taxon>
        <taxon>fabids</taxon>
        <taxon>Cucurbitales</taxon>
        <taxon>Cucurbitaceae</taxon>
        <taxon>Benincaseae</taxon>
        <taxon>Cucumis</taxon>
    </lineage>
</organism>
<evidence type="ECO:0000313" key="14">
    <source>
        <dbReference type="Proteomes" id="UP000321393"/>
    </source>
</evidence>
<evidence type="ECO:0000313" key="15">
    <source>
        <dbReference type="Proteomes" id="UP000321947"/>
    </source>
</evidence>
<dbReference type="PROSITE" id="PS50089">
    <property type="entry name" value="ZF_RING_2"/>
    <property type="match status" value="1"/>
</dbReference>
<dbReference type="Gene3D" id="3.30.40.10">
    <property type="entry name" value="Zinc/RING finger domain, C3HC4 (zinc finger)"/>
    <property type="match status" value="1"/>
</dbReference>
<keyword evidence="6" id="KW-1133">Transmembrane helix</keyword>
<evidence type="ECO:0000256" key="10">
    <source>
        <dbReference type="SAM" id="SignalP"/>
    </source>
</evidence>
<dbReference type="PANTHER" id="PTHR46539:SF9">
    <property type="entry name" value="RING-H2 FINGER PROTEIN ATL56"/>
    <property type="match status" value="1"/>
</dbReference>
<gene>
    <name evidence="13" type="ORF">E5676_scaffold163G00960</name>
    <name evidence="12" type="ORF">E6C27_scaffold675G001690</name>
</gene>
<dbReference type="InterPro" id="IPR013083">
    <property type="entry name" value="Znf_RING/FYVE/PHD"/>
</dbReference>
<comment type="similarity">
    <text evidence="8">Belongs to the RING-type zinc finger family. ATL subfamily.</text>
</comment>
<dbReference type="GO" id="GO:0016567">
    <property type="term" value="P:protein ubiquitination"/>
    <property type="evidence" value="ECO:0007669"/>
    <property type="project" value="UniProtKB-UniPathway"/>
</dbReference>
<dbReference type="InterPro" id="IPR001841">
    <property type="entry name" value="Znf_RING"/>
</dbReference>
<evidence type="ECO:0000256" key="6">
    <source>
        <dbReference type="ARBA" id="ARBA00022989"/>
    </source>
</evidence>
<evidence type="ECO:0000256" key="2">
    <source>
        <dbReference type="ARBA" id="ARBA00022692"/>
    </source>
</evidence>
<dbReference type="Pfam" id="PF13639">
    <property type="entry name" value="zf-RING_2"/>
    <property type="match status" value="1"/>
</dbReference>
<evidence type="ECO:0000256" key="8">
    <source>
        <dbReference type="ARBA" id="ARBA00024209"/>
    </source>
</evidence>
<comment type="caution">
    <text evidence="12">The sequence shown here is derived from an EMBL/GenBank/DDBJ whole genome shotgun (WGS) entry which is preliminary data.</text>
</comment>
<keyword evidence="2" id="KW-0812">Transmembrane</keyword>
<evidence type="ECO:0000256" key="7">
    <source>
        <dbReference type="ARBA" id="ARBA00023136"/>
    </source>
</evidence>
<evidence type="ECO:0000256" key="1">
    <source>
        <dbReference type="ARBA" id="ARBA00004370"/>
    </source>
</evidence>
<dbReference type="Proteomes" id="UP000321947">
    <property type="component" value="Unassembled WGS sequence"/>
</dbReference>
<comment type="subcellular location">
    <subcellularLocation>
        <location evidence="1">Membrane</location>
    </subcellularLocation>
</comment>
<feature type="chain" id="PRO_5042722150" evidence="10">
    <location>
        <begin position="23"/>
        <end position="119"/>
    </location>
</feature>
<dbReference type="EMBL" id="SSTD01013547">
    <property type="protein sequence ID" value="TYK06399.1"/>
    <property type="molecule type" value="Genomic_DNA"/>
</dbReference>
<evidence type="ECO:0000256" key="4">
    <source>
        <dbReference type="ARBA" id="ARBA00022771"/>
    </source>
</evidence>
<dbReference type="Proteomes" id="UP000321393">
    <property type="component" value="Unassembled WGS sequence"/>
</dbReference>
<evidence type="ECO:0000313" key="13">
    <source>
        <dbReference type="EMBL" id="TYK06399.1"/>
    </source>
</evidence>
<evidence type="ECO:0000256" key="5">
    <source>
        <dbReference type="ARBA" id="ARBA00022833"/>
    </source>
</evidence>